<dbReference type="AlphaFoldDB" id="F2PQ94"/>
<dbReference type="EMBL" id="DS995731">
    <property type="protein sequence ID" value="EGE04062.1"/>
    <property type="molecule type" value="Genomic_DNA"/>
</dbReference>
<dbReference type="VEuPathDB" id="FungiDB:TEQG_03094"/>
<evidence type="ECO:0000313" key="1">
    <source>
        <dbReference type="EMBL" id="EGE04062.1"/>
    </source>
</evidence>
<gene>
    <name evidence="1" type="ORF">TEQG_03094</name>
</gene>
<evidence type="ECO:0000313" key="2">
    <source>
        <dbReference type="Proteomes" id="UP000009169"/>
    </source>
</evidence>
<reference evidence="2" key="1">
    <citation type="journal article" date="2012" name="MBio">
        <title>Comparative genome analysis of Trichophyton rubrum and related dermatophytes reveals candidate genes involved in infection.</title>
        <authorList>
            <person name="Martinez D.A."/>
            <person name="Oliver B.G."/>
            <person name="Graeser Y."/>
            <person name="Goldberg J.M."/>
            <person name="Li W."/>
            <person name="Martinez-Rossi N.M."/>
            <person name="Monod M."/>
            <person name="Shelest E."/>
            <person name="Barton R.C."/>
            <person name="Birch E."/>
            <person name="Brakhage A.A."/>
            <person name="Chen Z."/>
            <person name="Gurr S.J."/>
            <person name="Heiman D."/>
            <person name="Heitman J."/>
            <person name="Kosti I."/>
            <person name="Rossi A."/>
            <person name="Saif S."/>
            <person name="Samalova M."/>
            <person name="Saunders C.W."/>
            <person name="Shea T."/>
            <person name="Summerbell R.C."/>
            <person name="Xu J."/>
            <person name="Young S."/>
            <person name="Zeng Q."/>
            <person name="Birren B.W."/>
            <person name="Cuomo C.A."/>
            <person name="White T.C."/>
        </authorList>
    </citation>
    <scope>NUCLEOTIDE SEQUENCE [LARGE SCALE GENOMIC DNA]</scope>
    <source>
        <strain evidence="2">ATCC MYA-4606 / CBS 127.97</strain>
    </source>
</reference>
<dbReference type="Proteomes" id="UP000009169">
    <property type="component" value="Unassembled WGS sequence"/>
</dbReference>
<protein>
    <submittedName>
        <fullName evidence="1">Uncharacterized protein</fullName>
    </submittedName>
</protein>
<dbReference type="HOGENOM" id="CLU_2074801_0_0_1"/>
<proteinExistence type="predicted"/>
<sequence length="118" mass="12936">MAVVSLAGGNSLHMSTIPSGRMDSSHDKVRAEPTLFRLPQHPGTNGRPATRHRGRRRTLSIVRIWTKVDASTENISLVYFTVSPVKRLCLVINGALAQTPPCINPDAEMTKPVNVRPL</sequence>
<name>F2PQ94_TRIEC</name>
<accession>F2PQ94</accession>
<organism evidence="1 2">
    <name type="scientific">Trichophyton equinum (strain ATCC MYA-4606 / CBS 127.97)</name>
    <name type="common">Horse ringworm fungus</name>
    <dbReference type="NCBI Taxonomy" id="559882"/>
    <lineage>
        <taxon>Eukaryota</taxon>
        <taxon>Fungi</taxon>
        <taxon>Dikarya</taxon>
        <taxon>Ascomycota</taxon>
        <taxon>Pezizomycotina</taxon>
        <taxon>Eurotiomycetes</taxon>
        <taxon>Eurotiomycetidae</taxon>
        <taxon>Onygenales</taxon>
        <taxon>Arthrodermataceae</taxon>
        <taxon>Trichophyton</taxon>
    </lineage>
</organism>
<keyword evidence="2" id="KW-1185">Reference proteome</keyword>